<evidence type="ECO:0000256" key="7">
    <source>
        <dbReference type="RuleBase" id="RU367016"/>
    </source>
</evidence>
<sequence length="280" mass="29191">MSTATATAVTAAGGGVLHHLLVLHGPAAYTLVGVLAFAEAAVFVGFVLPGETAVVLGGVLASQHAVSLTGMAAVVVVAAIVGDSVSYEVGRHFGERILTLPLLRHRRPDFDRALAYLRARGGRAVFLGRFTAFLRAVMPELAGQSHLPYRRFLAFNAAGGLLWGVGFTLLGYGAGASYATVEKAAGWASTGLLVLILAVAVGMHLHRRHHHVTNHDPPISPPPAGPVSGPASHHLPPLPPSSARSRHSQPSSTAGTALAATRVPRQSASRIHELIGFDRR</sequence>
<dbReference type="InterPro" id="IPR032816">
    <property type="entry name" value="VTT_dom"/>
</dbReference>
<dbReference type="eggNOG" id="COG0586">
    <property type="taxonomic scope" value="Bacteria"/>
</dbReference>
<feature type="transmembrane region" description="Helical" evidence="7">
    <location>
        <begin position="27"/>
        <end position="48"/>
    </location>
</feature>
<feature type="domain" description="VTT" evidence="9">
    <location>
        <begin position="48"/>
        <end position="172"/>
    </location>
</feature>
<dbReference type="PANTHER" id="PTHR30353:SF15">
    <property type="entry name" value="INNER MEMBRANE PROTEIN YABI"/>
    <property type="match status" value="1"/>
</dbReference>
<feature type="transmembrane region" description="Helical" evidence="7">
    <location>
        <begin position="152"/>
        <end position="172"/>
    </location>
</feature>
<evidence type="ECO:0000256" key="1">
    <source>
        <dbReference type="ARBA" id="ARBA00004651"/>
    </source>
</evidence>
<dbReference type="Pfam" id="PF09335">
    <property type="entry name" value="VTT_dom"/>
    <property type="match status" value="1"/>
</dbReference>
<keyword evidence="6 7" id="KW-0472">Membrane</keyword>
<evidence type="ECO:0000256" key="6">
    <source>
        <dbReference type="ARBA" id="ARBA00023136"/>
    </source>
</evidence>
<organism evidence="10 11">
    <name type="scientific">Candidatus Protofrankia datiscae</name>
    <dbReference type="NCBI Taxonomy" id="2716812"/>
    <lineage>
        <taxon>Bacteria</taxon>
        <taxon>Bacillati</taxon>
        <taxon>Actinomycetota</taxon>
        <taxon>Actinomycetes</taxon>
        <taxon>Frankiales</taxon>
        <taxon>Frankiaceae</taxon>
        <taxon>Protofrankia</taxon>
    </lineage>
</organism>
<comment type="similarity">
    <text evidence="2 7">Belongs to the DedA family.</text>
</comment>
<feature type="region of interest" description="Disordered" evidence="8">
    <location>
        <begin position="209"/>
        <end position="265"/>
    </location>
</feature>
<gene>
    <name evidence="10" type="ordered locus">FsymDg_3749</name>
</gene>
<name>F8B504_9ACTN</name>
<dbReference type="KEGG" id="fsy:FsymDg_3749"/>
<keyword evidence="5 7" id="KW-1133">Transmembrane helix</keyword>
<evidence type="ECO:0000313" key="11">
    <source>
        <dbReference type="Proteomes" id="UP000001549"/>
    </source>
</evidence>
<feature type="transmembrane region" description="Helical" evidence="7">
    <location>
        <begin position="54"/>
        <end position="81"/>
    </location>
</feature>
<dbReference type="InterPro" id="IPR032818">
    <property type="entry name" value="DedA-like"/>
</dbReference>
<feature type="transmembrane region" description="Helical" evidence="7">
    <location>
        <begin position="184"/>
        <end position="205"/>
    </location>
</feature>
<keyword evidence="4 7" id="KW-0812">Transmembrane</keyword>
<dbReference type="HOGENOM" id="CLU_044208_6_3_11"/>
<dbReference type="EMBL" id="CP002801">
    <property type="protein sequence ID" value="AEH11026.1"/>
    <property type="molecule type" value="Genomic_DNA"/>
</dbReference>
<dbReference type="GO" id="GO:0005886">
    <property type="term" value="C:plasma membrane"/>
    <property type="evidence" value="ECO:0007669"/>
    <property type="project" value="UniProtKB-SubCell"/>
</dbReference>
<proteinExistence type="inferred from homology"/>
<evidence type="ECO:0000256" key="8">
    <source>
        <dbReference type="SAM" id="MobiDB-lite"/>
    </source>
</evidence>
<dbReference type="AlphaFoldDB" id="F8B504"/>
<evidence type="ECO:0000256" key="2">
    <source>
        <dbReference type="ARBA" id="ARBA00010792"/>
    </source>
</evidence>
<dbReference type="RefSeq" id="WP_013874906.1">
    <property type="nucleotide sequence ID" value="NC_015656.1"/>
</dbReference>
<evidence type="ECO:0000313" key="10">
    <source>
        <dbReference type="EMBL" id="AEH11026.1"/>
    </source>
</evidence>
<evidence type="ECO:0000256" key="3">
    <source>
        <dbReference type="ARBA" id="ARBA00022475"/>
    </source>
</evidence>
<feature type="compositionally biased region" description="Low complexity" evidence="8">
    <location>
        <begin position="226"/>
        <end position="235"/>
    </location>
</feature>
<dbReference type="Proteomes" id="UP000001549">
    <property type="component" value="Chromosome"/>
</dbReference>
<evidence type="ECO:0000256" key="5">
    <source>
        <dbReference type="ARBA" id="ARBA00022989"/>
    </source>
</evidence>
<keyword evidence="3 7" id="KW-1003">Cell membrane</keyword>
<reference evidence="10 11" key="1">
    <citation type="submission" date="2011-05" db="EMBL/GenBank/DDBJ databases">
        <title>Complete sequence of chromosome of Frankia symbiont of Datisca glomerata.</title>
        <authorList>
            <consortium name="US DOE Joint Genome Institute"/>
            <person name="Lucas S."/>
            <person name="Han J."/>
            <person name="Lapidus A."/>
            <person name="Cheng J.-F."/>
            <person name="Goodwin L."/>
            <person name="Pitluck S."/>
            <person name="Peters L."/>
            <person name="Mikhailova N."/>
            <person name="Chertkov O."/>
            <person name="Teshima H."/>
            <person name="Han C."/>
            <person name="Tapia R."/>
            <person name="Land M."/>
            <person name="Hauser L."/>
            <person name="Kyrpides N."/>
            <person name="Ivanova N."/>
            <person name="Pagani I."/>
            <person name="Berry A."/>
            <person name="Pawlowski K."/>
            <person name="Persson T."/>
            <person name="Vanden Heuvel B."/>
            <person name="Benson D."/>
            <person name="Woyke T."/>
        </authorList>
    </citation>
    <scope>NUCLEOTIDE SEQUENCE [LARGE SCALE GENOMIC DNA]</scope>
    <source>
        <strain evidence="11">4085684</strain>
    </source>
</reference>
<evidence type="ECO:0000256" key="4">
    <source>
        <dbReference type="ARBA" id="ARBA00022692"/>
    </source>
</evidence>
<protein>
    <submittedName>
        <fullName evidence="10">SNARE associated Golgi-related protein</fullName>
    </submittedName>
</protein>
<evidence type="ECO:0000259" key="9">
    <source>
        <dbReference type="Pfam" id="PF09335"/>
    </source>
</evidence>
<comment type="subcellular location">
    <subcellularLocation>
        <location evidence="1 7">Cell membrane</location>
        <topology evidence="1 7">Multi-pass membrane protein</topology>
    </subcellularLocation>
</comment>
<dbReference type="STRING" id="656024.FsymDg_3749"/>
<keyword evidence="11" id="KW-1185">Reference proteome</keyword>
<dbReference type="PANTHER" id="PTHR30353">
    <property type="entry name" value="INNER MEMBRANE PROTEIN DEDA-RELATED"/>
    <property type="match status" value="1"/>
</dbReference>
<accession>F8B504</accession>